<dbReference type="AlphaFoldDB" id="A0A2A6CTP0"/>
<feature type="region of interest" description="Disordered" evidence="1">
    <location>
        <begin position="498"/>
        <end position="533"/>
    </location>
</feature>
<feature type="compositionally biased region" description="Low complexity" evidence="1">
    <location>
        <begin position="107"/>
        <end position="117"/>
    </location>
</feature>
<evidence type="ECO:0000256" key="1">
    <source>
        <dbReference type="SAM" id="MobiDB-lite"/>
    </source>
</evidence>
<organism evidence="2 3">
    <name type="scientific">Pristionchus pacificus</name>
    <name type="common">Parasitic nematode worm</name>
    <dbReference type="NCBI Taxonomy" id="54126"/>
    <lineage>
        <taxon>Eukaryota</taxon>
        <taxon>Metazoa</taxon>
        <taxon>Ecdysozoa</taxon>
        <taxon>Nematoda</taxon>
        <taxon>Chromadorea</taxon>
        <taxon>Rhabditida</taxon>
        <taxon>Rhabditina</taxon>
        <taxon>Diplogasteromorpha</taxon>
        <taxon>Diplogasteroidea</taxon>
        <taxon>Neodiplogasteridae</taxon>
        <taxon>Pristionchus</taxon>
    </lineage>
</organism>
<dbReference type="Proteomes" id="UP000005239">
    <property type="component" value="Unassembled WGS sequence"/>
</dbReference>
<feature type="region of interest" description="Disordered" evidence="1">
    <location>
        <begin position="68"/>
        <end position="117"/>
    </location>
</feature>
<protein>
    <submittedName>
        <fullName evidence="2">C2H2-type domain-containing protein</fullName>
    </submittedName>
</protein>
<dbReference type="PANTHER" id="PTHR33936">
    <property type="entry name" value="PROTEIN CBG17840"/>
    <property type="match status" value="1"/>
</dbReference>
<dbReference type="InterPro" id="IPR013087">
    <property type="entry name" value="Znf_C2H2_type"/>
</dbReference>
<reference evidence="3" key="1">
    <citation type="journal article" date="2008" name="Nat. Genet.">
        <title>The Pristionchus pacificus genome provides a unique perspective on nematode lifestyle and parasitism.</title>
        <authorList>
            <person name="Dieterich C."/>
            <person name="Clifton S.W."/>
            <person name="Schuster L.N."/>
            <person name="Chinwalla A."/>
            <person name="Delehaunty K."/>
            <person name="Dinkelacker I."/>
            <person name="Fulton L."/>
            <person name="Fulton R."/>
            <person name="Godfrey J."/>
            <person name="Minx P."/>
            <person name="Mitreva M."/>
            <person name="Roeseler W."/>
            <person name="Tian H."/>
            <person name="Witte H."/>
            <person name="Yang S.P."/>
            <person name="Wilson R.K."/>
            <person name="Sommer R.J."/>
        </authorList>
    </citation>
    <scope>NUCLEOTIDE SEQUENCE [LARGE SCALE GENOMIC DNA]</scope>
    <source>
        <strain evidence="3">PS312</strain>
    </source>
</reference>
<proteinExistence type="predicted"/>
<dbReference type="PROSITE" id="PS00028">
    <property type="entry name" value="ZINC_FINGER_C2H2_1"/>
    <property type="match status" value="1"/>
</dbReference>
<keyword evidence="3" id="KW-1185">Reference proteome</keyword>
<dbReference type="Gene3D" id="3.30.160.60">
    <property type="entry name" value="Classic Zinc Finger"/>
    <property type="match status" value="1"/>
</dbReference>
<sequence>MAKISNWSKNKGGKSARKALQSDKKGNDKELSSIQPAISKGNMPLDCPHCGKTIRQRKNLNRHVWNIHGIQAKARSKRVTEPKSRKAPAQQKDAPYQNKAVAPPAPSSLSAPRQASPPGLQIIVEDGIDTPQMDSVQPATTPSQQDVIPVDVDSGVEATRVKTEPPAESSGMCGKCEKVVDLTKHRVTGHFLRECPECGWKGWTLPRFVKHFDAIHGISSDTKEYRSKPYRFLRKFIQDHNLTKEPSRGKSGSKIWTCPFYSQRHATLACPAFLKWSPEKDGTHTVYFCKKHFHVLGAEREVPHDGYNAMEGMMEENMQMETTELNSISIRPLSAPPGYTRSKSRLTTTSTIEVAEMDAQMRLVHKALLHVLSTQAKVDLAKDLDKFNMYFYQTIHGSILQPLVNKDPEYANLMHEIRETEHLPLYADCSEASAENRKRSVMVVTMLATLADAVKTLTEVEKLLSMLRNLSTVTGLGEKKKEKGELVLNKLNLGKIKTEQTDVGQGKGGEGGVCEPPRTSLSKAPAPGPSSRL</sequence>
<feature type="region of interest" description="Disordered" evidence="1">
    <location>
        <begin position="1"/>
        <end position="45"/>
    </location>
</feature>
<gene>
    <name evidence="2" type="primary">WBGene00095180</name>
</gene>
<accession>A0A8R1U733</accession>
<dbReference type="SMART" id="SM00355">
    <property type="entry name" value="ZnF_C2H2"/>
    <property type="match status" value="2"/>
</dbReference>
<dbReference type="InterPro" id="IPR052797">
    <property type="entry name" value="RegFact_GeneExpr_CellDeath"/>
</dbReference>
<dbReference type="EnsemblMetazoa" id="PPA05626.1">
    <property type="protein sequence ID" value="PPA05626.1"/>
    <property type="gene ID" value="WBGene00095180"/>
</dbReference>
<evidence type="ECO:0000313" key="3">
    <source>
        <dbReference type="Proteomes" id="UP000005239"/>
    </source>
</evidence>
<feature type="compositionally biased region" description="Basic and acidic residues" evidence="1">
    <location>
        <begin position="20"/>
        <end position="31"/>
    </location>
</feature>
<name>A0A2A6CTP0_PRIPA</name>
<dbReference type="PROSITE" id="PS50157">
    <property type="entry name" value="ZINC_FINGER_C2H2_2"/>
    <property type="match status" value="1"/>
</dbReference>
<accession>A0A2A6CTP0</accession>
<evidence type="ECO:0000313" key="2">
    <source>
        <dbReference type="EnsemblMetazoa" id="PPA05626.1"/>
    </source>
</evidence>
<dbReference type="PANTHER" id="PTHR33936:SF22">
    <property type="entry name" value="C2H2-TYPE DOMAIN-CONTAINING PROTEIN"/>
    <property type="match status" value="1"/>
</dbReference>
<reference evidence="2" key="2">
    <citation type="submission" date="2022-06" db="UniProtKB">
        <authorList>
            <consortium name="EnsemblMetazoa"/>
        </authorList>
    </citation>
    <scope>IDENTIFICATION</scope>
    <source>
        <strain evidence="2">PS312</strain>
    </source>
</reference>